<gene>
    <name evidence="11" type="primary">LOC114330545</name>
</gene>
<reference evidence="11" key="1">
    <citation type="submission" date="2025-04" db="UniProtKB">
        <authorList>
            <consortium name="RefSeq"/>
        </authorList>
    </citation>
    <scope>IDENTIFICATION</scope>
    <source>
        <tissue evidence="11">Whole insect</tissue>
    </source>
</reference>
<name>A0A6P7FL19_DIAVI</name>
<evidence type="ECO:0000256" key="5">
    <source>
        <dbReference type="ARBA" id="ARBA00022801"/>
    </source>
</evidence>
<evidence type="ECO:0000313" key="10">
    <source>
        <dbReference type="Proteomes" id="UP001652700"/>
    </source>
</evidence>
<dbReference type="InterPro" id="IPR033379">
    <property type="entry name" value="Acid_Pase_AS"/>
</dbReference>
<dbReference type="SUPFAM" id="SSF53254">
    <property type="entry name" value="Phosphoglycerate mutase-like"/>
    <property type="match status" value="1"/>
</dbReference>
<dbReference type="EnsemblMetazoa" id="XM_028279906.2">
    <property type="protein sequence ID" value="XP_028135707.1"/>
    <property type="gene ID" value="LOC114330545"/>
</dbReference>
<dbReference type="KEGG" id="dvv:114330545"/>
<evidence type="ECO:0000256" key="6">
    <source>
        <dbReference type="ARBA" id="ARBA00023157"/>
    </source>
</evidence>
<accession>A0A6P7FL19</accession>
<dbReference type="EC" id="3.1.3.2" evidence="3"/>
<dbReference type="RefSeq" id="XP_028135707.1">
    <property type="nucleotide sequence ID" value="XM_028279906.1"/>
</dbReference>
<organism evidence="11">
    <name type="scientific">Diabrotica virgifera virgifera</name>
    <name type="common">western corn rootworm</name>
    <dbReference type="NCBI Taxonomy" id="50390"/>
    <lineage>
        <taxon>Eukaryota</taxon>
        <taxon>Metazoa</taxon>
        <taxon>Ecdysozoa</taxon>
        <taxon>Arthropoda</taxon>
        <taxon>Hexapoda</taxon>
        <taxon>Insecta</taxon>
        <taxon>Pterygota</taxon>
        <taxon>Neoptera</taxon>
        <taxon>Endopterygota</taxon>
        <taxon>Coleoptera</taxon>
        <taxon>Polyphaga</taxon>
        <taxon>Cucujiformia</taxon>
        <taxon>Chrysomeloidea</taxon>
        <taxon>Chrysomelidae</taxon>
        <taxon>Galerucinae</taxon>
        <taxon>Diabroticina</taxon>
        <taxon>Diabroticites</taxon>
        <taxon>Diabrotica</taxon>
    </lineage>
</organism>
<keyword evidence="4 8" id="KW-0732">Signal</keyword>
<dbReference type="GeneID" id="114330545"/>
<sequence>MHLTTTFVLLVSFILLGVHAELIAVLQVFRHGQRTPGSFFPNDPYRDSSYWGGLASGALTNEGKRMHMKLGQYTRSRYSNFIPKKYDPSFFYAQTTDVDRTHMSAQSNIYGLFPISTSDQKWQNKIDWQPIPIHPPDSAVLFSSFFPPNCPAYTKTLAAVIGSPEFTKIDSENAELYKYLTNNSGSNVTDIMSLYGIWDPLKAENSAGLSLPAWTKSVYPEPLRTMAGKFFELFTHTTTMKRLCIGPFMNEVVTYLESMAADSSSSYKYKMYSAHDTNMAAILNAFGAFSPSFPPAFASTIYIELHKENWQNVVKVFNKDGDTLKQISVNGCDLSCPLSSFRQALSDIIVDVDTRDAECSSTEETKVLLGSSGTTGNKYSAAELEEKFAGVMT</sequence>
<reference evidence="9" key="2">
    <citation type="submission" date="2025-05" db="UniProtKB">
        <authorList>
            <consortium name="EnsemblMetazoa"/>
        </authorList>
    </citation>
    <scope>IDENTIFICATION</scope>
</reference>
<dbReference type="InterPro" id="IPR000560">
    <property type="entry name" value="His_Pase_clade-2"/>
</dbReference>
<dbReference type="Gene3D" id="3.40.50.1240">
    <property type="entry name" value="Phosphoglycerate mutase-like"/>
    <property type="match status" value="1"/>
</dbReference>
<dbReference type="AlphaFoldDB" id="A0A6P7FL19"/>
<evidence type="ECO:0000256" key="7">
    <source>
        <dbReference type="ARBA" id="ARBA00023180"/>
    </source>
</evidence>
<comment type="similarity">
    <text evidence="2">Belongs to the histidine acid phosphatase family.</text>
</comment>
<keyword evidence="5" id="KW-0378">Hydrolase</keyword>
<dbReference type="PANTHER" id="PTHR11567">
    <property type="entry name" value="ACID PHOSPHATASE-RELATED"/>
    <property type="match status" value="1"/>
</dbReference>
<evidence type="ECO:0000256" key="3">
    <source>
        <dbReference type="ARBA" id="ARBA00012646"/>
    </source>
</evidence>
<evidence type="ECO:0000313" key="11">
    <source>
        <dbReference type="RefSeq" id="XP_028135707.1"/>
    </source>
</evidence>
<evidence type="ECO:0000313" key="9">
    <source>
        <dbReference type="EnsemblMetazoa" id="XP_028135707.1"/>
    </source>
</evidence>
<evidence type="ECO:0000256" key="2">
    <source>
        <dbReference type="ARBA" id="ARBA00005375"/>
    </source>
</evidence>
<feature type="signal peptide" evidence="8">
    <location>
        <begin position="1"/>
        <end position="20"/>
    </location>
</feature>
<dbReference type="InterPro" id="IPR050645">
    <property type="entry name" value="Histidine_acid_phosphatase"/>
</dbReference>
<keyword evidence="6" id="KW-1015">Disulfide bond</keyword>
<dbReference type="Pfam" id="PF00328">
    <property type="entry name" value="His_Phos_2"/>
    <property type="match status" value="1"/>
</dbReference>
<dbReference type="Proteomes" id="UP001652700">
    <property type="component" value="Unplaced"/>
</dbReference>
<evidence type="ECO:0000256" key="4">
    <source>
        <dbReference type="ARBA" id="ARBA00022729"/>
    </source>
</evidence>
<dbReference type="GO" id="GO:0003993">
    <property type="term" value="F:acid phosphatase activity"/>
    <property type="evidence" value="ECO:0007669"/>
    <property type="project" value="UniProtKB-EC"/>
</dbReference>
<proteinExistence type="inferred from homology"/>
<keyword evidence="7" id="KW-0325">Glycoprotein</keyword>
<comment type="catalytic activity">
    <reaction evidence="1">
        <text>a phosphate monoester + H2O = an alcohol + phosphate</text>
        <dbReference type="Rhea" id="RHEA:15017"/>
        <dbReference type="ChEBI" id="CHEBI:15377"/>
        <dbReference type="ChEBI" id="CHEBI:30879"/>
        <dbReference type="ChEBI" id="CHEBI:43474"/>
        <dbReference type="ChEBI" id="CHEBI:67140"/>
        <dbReference type="EC" id="3.1.3.2"/>
    </reaction>
</comment>
<keyword evidence="10" id="KW-1185">Reference proteome</keyword>
<dbReference type="InterPro" id="IPR029033">
    <property type="entry name" value="His_PPase_superfam"/>
</dbReference>
<protein>
    <recommendedName>
        <fullName evidence="3">acid phosphatase</fullName>
        <ecNumber evidence="3">3.1.3.2</ecNumber>
    </recommendedName>
</protein>
<dbReference type="CDD" id="cd07061">
    <property type="entry name" value="HP_HAP_like"/>
    <property type="match status" value="1"/>
</dbReference>
<dbReference type="PROSITE" id="PS00616">
    <property type="entry name" value="HIS_ACID_PHOSPHAT_1"/>
    <property type="match status" value="1"/>
</dbReference>
<dbReference type="OrthoDB" id="6723085at2759"/>
<evidence type="ECO:0000256" key="1">
    <source>
        <dbReference type="ARBA" id="ARBA00000032"/>
    </source>
</evidence>
<evidence type="ECO:0000256" key="8">
    <source>
        <dbReference type="SAM" id="SignalP"/>
    </source>
</evidence>
<dbReference type="PANTHER" id="PTHR11567:SF211">
    <property type="entry name" value="PROSTATIC ACID PHOSPHATASE"/>
    <property type="match status" value="1"/>
</dbReference>
<feature type="chain" id="PRO_5028446807" description="acid phosphatase" evidence="8">
    <location>
        <begin position="21"/>
        <end position="393"/>
    </location>
</feature>